<dbReference type="EMBL" id="JRKQ01000044">
    <property type="protein sequence ID" value="KGJ22175.1"/>
    <property type="molecule type" value="Genomic_DNA"/>
</dbReference>
<evidence type="ECO:0000259" key="7">
    <source>
        <dbReference type="Pfam" id="PF03460"/>
    </source>
</evidence>
<keyword evidence="1" id="KW-0004">4Fe-4S</keyword>
<protein>
    <recommendedName>
        <fullName evidence="7">Nitrite/Sulfite reductase ferredoxin-like domain-containing protein</fullName>
    </recommendedName>
</protein>
<organism evidence="8 9">
    <name type="scientific">Paracoccus sanguinis</name>
    <dbReference type="NCBI Taxonomy" id="1545044"/>
    <lineage>
        <taxon>Bacteria</taxon>
        <taxon>Pseudomonadati</taxon>
        <taxon>Pseudomonadota</taxon>
        <taxon>Alphaproteobacteria</taxon>
        <taxon>Rhodobacterales</taxon>
        <taxon>Paracoccaceae</taxon>
        <taxon>Paracoccus</taxon>
    </lineage>
</organism>
<dbReference type="Pfam" id="PF03460">
    <property type="entry name" value="NIR_SIR_ferr"/>
    <property type="match status" value="1"/>
</dbReference>
<gene>
    <name evidence="8" type="ORF">IX56_09645</name>
</gene>
<dbReference type="Gene3D" id="3.30.413.10">
    <property type="entry name" value="Sulfite Reductase Hemoprotein, domain 1"/>
    <property type="match status" value="1"/>
</dbReference>
<dbReference type="PANTHER" id="PTHR32439:SF9">
    <property type="entry name" value="BLR3264 PROTEIN"/>
    <property type="match status" value="1"/>
</dbReference>
<dbReference type="SUPFAM" id="SSF56014">
    <property type="entry name" value="Nitrite and sulphite reductase 4Fe-4S domain-like"/>
    <property type="match status" value="1"/>
</dbReference>
<feature type="domain" description="Nitrite/Sulfite reductase ferredoxin-like" evidence="7">
    <location>
        <begin position="15"/>
        <end position="79"/>
    </location>
</feature>
<evidence type="ECO:0000256" key="2">
    <source>
        <dbReference type="ARBA" id="ARBA00022617"/>
    </source>
</evidence>
<evidence type="ECO:0000256" key="5">
    <source>
        <dbReference type="ARBA" id="ARBA00023004"/>
    </source>
</evidence>
<dbReference type="GO" id="GO:0051539">
    <property type="term" value="F:4 iron, 4 sulfur cluster binding"/>
    <property type="evidence" value="ECO:0007669"/>
    <property type="project" value="UniProtKB-KW"/>
</dbReference>
<dbReference type="Gene3D" id="3.90.480.20">
    <property type="match status" value="1"/>
</dbReference>
<dbReference type="InterPro" id="IPR051329">
    <property type="entry name" value="NIR_SIR_4Fe-4S"/>
</dbReference>
<evidence type="ECO:0000256" key="1">
    <source>
        <dbReference type="ARBA" id="ARBA00022485"/>
    </source>
</evidence>
<dbReference type="SUPFAM" id="SSF55124">
    <property type="entry name" value="Nitrite/Sulfite reductase N-terminal domain-like"/>
    <property type="match status" value="1"/>
</dbReference>
<dbReference type="PANTHER" id="PTHR32439">
    <property type="entry name" value="FERREDOXIN--NITRITE REDUCTASE, CHLOROPLASTIC"/>
    <property type="match status" value="1"/>
</dbReference>
<reference evidence="8 9" key="2">
    <citation type="submission" date="2014-10" db="EMBL/GenBank/DDBJ databases">
        <title>Paracoccus sanguinis sp. nov., isolated from clinical specimens of New York State patients.</title>
        <authorList>
            <person name="Mingle L.A."/>
            <person name="Cole J.A."/>
            <person name="Lapierre P."/>
            <person name="Musser K.A."/>
        </authorList>
    </citation>
    <scope>NUCLEOTIDE SEQUENCE [LARGE SCALE GENOMIC DNA]</scope>
    <source>
        <strain evidence="8 9">5503</strain>
    </source>
</reference>
<evidence type="ECO:0000313" key="9">
    <source>
        <dbReference type="Proteomes" id="UP000029858"/>
    </source>
</evidence>
<comment type="caution">
    <text evidence="8">The sequence shown here is derived from an EMBL/GenBank/DDBJ whole genome shotgun (WGS) entry which is preliminary data.</text>
</comment>
<dbReference type="InterPro" id="IPR045854">
    <property type="entry name" value="NO2/SO3_Rdtase_4Fe4S_sf"/>
</dbReference>
<keyword evidence="3" id="KW-0479">Metal-binding</keyword>
<proteinExistence type="predicted"/>
<evidence type="ECO:0000256" key="6">
    <source>
        <dbReference type="ARBA" id="ARBA00023014"/>
    </source>
</evidence>
<dbReference type="InterPro" id="IPR036136">
    <property type="entry name" value="Nit/Sulf_reduc_fer-like_dom_sf"/>
</dbReference>
<dbReference type="RefSeq" id="WP_036709642.1">
    <property type="nucleotide sequence ID" value="NZ_JRKQ01000044.1"/>
</dbReference>
<evidence type="ECO:0000256" key="4">
    <source>
        <dbReference type="ARBA" id="ARBA00023002"/>
    </source>
</evidence>
<dbReference type="InterPro" id="IPR005117">
    <property type="entry name" value="NiRdtase/SiRdtase_haem-b_fer"/>
</dbReference>
<keyword evidence="6" id="KW-0411">Iron-sulfur</keyword>
<evidence type="ECO:0000256" key="3">
    <source>
        <dbReference type="ARBA" id="ARBA00022723"/>
    </source>
</evidence>
<name>A0A099GH48_9RHOB</name>
<dbReference type="GO" id="GO:0016491">
    <property type="term" value="F:oxidoreductase activity"/>
    <property type="evidence" value="ECO:0007669"/>
    <property type="project" value="UniProtKB-KW"/>
</dbReference>
<keyword evidence="5" id="KW-0408">Iron</keyword>
<keyword evidence="4" id="KW-0560">Oxidoreductase</keyword>
<dbReference type="AlphaFoldDB" id="A0A099GH48"/>
<keyword evidence="2" id="KW-0349">Heme</keyword>
<reference evidence="8 9" key="1">
    <citation type="submission" date="2014-09" db="EMBL/GenBank/DDBJ databases">
        <authorList>
            <person name="McGinnis J.M."/>
            <person name="Wolfgang W.J."/>
        </authorList>
    </citation>
    <scope>NUCLEOTIDE SEQUENCE [LARGE SCALE GENOMIC DNA]</scope>
    <source>
        <strain evidence="8 9">5503</strain>
    </source>
</reference>
<accession>A0A099GH48</accession>
<evidence type="ECO:0000313" key="8">
    <source>
        <dbReference type="EMBL" id="KGJ22175.1"/>
    </source>
</evidence>
<dbReference type="Proteomes" id="UP000029858">
    <property type="component" value="Unassembled WGS sequence"/>
</dbReference>
<dbReference type="GO" id="GO:0046872">
    <property type="term" value="F:metal ion binding"/>
    <property type="evidence" value="ECO:0007669"/>
    <property type="project" value="UniProtKB-KW"/>
</dbReference>
<sequence>MSGTVKGWCPGALRPMASGDGLVVRIRPHTGRLTVAQVQAIADLAEVHGNGLIDLGSRAHLQLRGVRADTLSALQGALAGLGLLDPDPAAEARRNILTTPVWIGGETPALVAELEAALAAAPVLPAKFGFAVDTGARAVLGNASADIRIERAVGGGLILRADGMAMGEPVTPQAAPGRAVELARWFAACRGSATRMARLVAEGTRPPLVATIPPGQGRAVQPGLTPFGACRAVPFGQMRAGVLRLLSVAPLRLTPWRSVVLEGLSDLPAHPGLIADPDDPRLRVAACTGAPGCTSAEVETRTLAARLAPLVPPGGVLHVSGCAKGCAHPGPATATLTGRDGRFDLILNGPAGGNPVARGLTETDIPDRLRGHLAP</sequence>